<proteinExistence type="predicted"/>
<dbReference type="EMBL" id="JARKHS020024750">
    <property type="protein sequence ID" value="KAK8767932.1"/>
    <property type="molecule type" value="Genomic_DNA"/>
</dbReference>
<reference evidence="1 2" key="1">
    <citation type="journal article" date="2023" name="Arcadia Sci">
        <title>De novo assembly of a long-read Amblyomma americanum tick genome.</title>
        <authorList>
            <person name="Chou S."/>
            <person name="Poskanzer K.E."/>
            <person name="Rollins M."/>
            <person name="Thuy-Boun P.S."/>
        </authorList>
    </citation>
    <scope>NUCLEOTIDE SEQUENCE [LARGE SCALE GENOMIC DNA]</scope>
    <source>
        <strain evidence="1">F_SG_1</strain>
        <tissue evidence="1">Salivary glands</tissue>
    </source>
</reference>
<gene>
    <name evidence="1" type="ORF">V5799_005287</name>
</gene>
<feature type="non-terminal residue" evidence="1">
    <location>
        <position position="133"/>
    </location>
</feature>
<evidence type="ECO:0000313" key="1">
    <source>
        <dbReference type="EMBL" id="KAK8767932.1"/>
    </source>
</evidence>
<sequence length="133" mass="15448">MENDTWEVKLLTFPLRQVPDSSYTILQSNTQCNLMHWAALFRNSRGDVLVLEGLRHGRMLVPNISNWFDTERVRSEVLLGHIESNEYCIMHIGNKQRAAPYDVIQSNCQTYVINVLHEFGIDVPGHIRTFGYR</sequence>
<keyword evidence="2" id="KW-1185">Reference proteome</keyword>
<name>A0AAQ4DZP2_AMBAM</name>
<accession>A0AAQ4DZP2</accession>
<comment type="caution">
    <text evidence="1">The sequence shown here is derived from an EMBL/GenBank/DDBJ whole genome shotgun (WGS) entry which is preliminary data.</text>
</comment>
<dbReference type="Proteomes" id="UP001321473">
    <property type="component" value="Unassembled WGS sequence"/>
</dbReference>
<evidence type="ECO:0000313" key="2">
    <source>
        <dbReference type="Proteomes" id="UP001321473"/>
    </source>
</evidence>
<protein>
    <submittedName>
        <fullName evidence="1">Uncharacterized protein</fullName>
    </submittedName>
</protein>
<organism evidence="1 2">
    <name type="scientific">Amblyomma americanum</name>
    <name type="common">Lone star tick</name>
    <dbReference type="NCBI Taxonomy" id="6943"/>
    <lineage>
        <taxon>Eukaryota</taxon>
        <taxon>Metazoa</taxon>
        <taxon>Ecdysozoa</taxon>
        <taxon>Arthropoda</taxon>
        <taxon>Chelicerata</taxon>
        <taxon>Arachnida</taxon>
        <taxon>Acari</taxon>
        <taxon>Parasitiformes</taxon>
        <taxon>Ixodida</taxon>
        <taxon>Ixodoidea</taxon>
        <taxon>Ixodidae</taxon>
        <taxon>Amblyomminae</taxon>
        <taxon>Amblyomma</taxon>
    </lineage>
</organism>
<dbReference type="AlphaFoldDB" id="A0AAQ4DZP2"/>